<sequence length="259" mass="27191">MNTTPDIPTISLNSDIGEGFGVWSVADDRALLELVTDANVACGFHAGDPDILLRTCRDAAELGVTVGAQVGYFDLRGFGRRFIDVPPASLAADVLYQLGALEAIARACGLSIAYLKVHGALYHACVQRPDMARAIAEGLTMFGRDIPVLCQPGTSFAAAVGDAGCRLLREGYIDRAYQPDGLLVPRGQDGAMITDPEVAARRAVQIATTRTVTAIDGSTLPLEVDSVCIHSDSPGAEKIAQAVRAALEDEGVALRGLLA</sequence>
<dbReference type="SUPFAM" id="SSF88713">
    <property type="entry name" value="Glycoside hydrolase/deacetylase"/>
    <property type="match status" value="1"/>
</dbReference>
<dbReference type="EMBL" id="FMHY01000002">
    <property type="protein sequence ID" value="SCL58317.1"/>
    <property type="molecule type" value="Genomic_DNA"/>
</dbReference>
<evidence type="ECO:0000313" key="1">
    <source>
        <dbReference type="EMBL" id="SCL58317.1"/>
    </source>
</evidence>
<keyword evidence="2" id="KW-1185">Reference proteome</keyword>
<dbReference type="NCBIfam" id="NF003814">
    <property type="entry name" value="PRK05406.1-3"/>
    <property type="match status" value="1"/>
</dbReference>
<dbReference type="PANTHER" id="PTHR30292">
    <property type="entry name" value="UNCHARACTERIZED PROTEIN YBGL-RELATED"/>
    <property type="match status" value="1"/>
</dbReference>
<dbReference type="Gene3D" id="3.20.20.370">
    <property type="entry name" value="Glycoside hydrolase/deacetylase"/>
    <property type="match status" value="1"/>
</dbReference>
<dbReference type="STRING" id="227316.GA0070604_3805"/>
<dbReference type="InterPro" id="IPR005501">
    <property type="entry name" value="LamB/YcsF/PxpA-like"/>
</dbReference>
<reference evidence="2" key="1">
    <citation type="submission" date="2016-06" db="EMBL/GenBank/DDBJ databases">
        <authorList>
            <person name="Varghese N."/>
            <person name="Submissions Spin"/>
        </authorList>
    </citation>
    <scope>NUCLEOTIDE SEQUENCE [LARGE SCALE GENOMIC DNA]</scope>
    <source>
        <strain evidence="2">DSM 44814</strain>
    </source>
</reference>
<dbReference type="PANTHER" id="PTHR30292:SF0">
    <property type="entry name" value="5-OXOPROLINASE SUBUNIT A"/>
    <property type="match status" value="1"/>
</dbReference>
<gene>
    <name evidence="1" type="ORF">GA0070604_3805</name>
</gene>
<accession>A0A1C6UWA0</accession>
<dbReference type="Proteomes" id="UP000199696">
    <property type="component" value="Unassembled WGS sequence"/>
</dbReference>
<dbReference type="NCBIfam" id="NF003816">
    <property type="entry name" value="PRK05406.1-5"/>
    <property type="match status" value="1"/>
</dbReference>
<dbReference type="OrthoDB" id="9773478at2"/>
<dbReference type="Pfam" id="PF03746">
    <property type="entry name" value="LamB_YcsF"/>
    <property type="match status" value="1"/>
</dbReference>
<proteinExistence type="predicted"/>
<organism evidence="1 2">
    <name type="scientific">Micromonospora eburnea</name>
    <dbReference type="NCBI Taxonomy" id="227316"/>
    <lineage>
        <taxon>Bacteria</taxon>
        <taxon>Bacillati</taxon>
        <taxon>Actinomycetota</taxon>
        <taxon>Actinomycetes</taxon>
        <taxon>Micromonosporales</taxon>
        <taxon>Micromonosporaceae</taxon>
        <taxon>Micromonospora</taxon>
    </lineage>
</organism>
<dbReference type="AlphaFoldDB" id="A0A1C6UWA0"/>
<name>A0A1C6UWA0_9ACTN</name>
<dbReference type="GO" id="GO:0005975">
    <property type="term" value="P:carbohydrate metabolic process"/>
    <property type="evidence" value="ECO:0007669"/>
    <property type="project" value="InterPro"/>
</dbReference>
<dbReference type="CDD" id="cd10787">
    <property type="entry name" value="LamB_YcsF_like"/>
    <property type="match status" value="1"/>
</dbReference>
<evidence type="ECO:0000313" key="2">
    <source>
        <dbReference type="Proteomes" id="UP000199696"/>
    </source>
</evidence>
<protein>
    <submittedName>
        <fullName evidence="1">UPF0271 protein</fullName>
    </submittedName>
</protein>
<dbReference type="InterPro" id="IPR011330">
    <property type="entry name" value="Glyco_hydro/deAcase_b/a-brl"/>
</dbReference>